<dbReference type="Proteomes" id="UP000033647">
    <property type="component" value="Unassembled WGS sequence"/>
</dbReference>
<evidence type="ECO:0000259" key="3">
    <source>
        <dbReference type="Pfam" id="PF26534"/>
    </source>
</evidence>
<comment type="caution">
    <text evidence="4">The sequence shown here is derived from an EMBL/GenBank/DDBJ whole genome shotgun (WGS) entry which is preliminary data.</text>
</comment>
<dbReference type="Pfam" id="PF26534">
    <property type="entry name" value="NTF2_7"/>
    <property type="match status" value="1"/>
</dbReference>
<evidence type="ECO:0000256" key="1">
    <source>
        <dbReference type="SAM" id="MobiDB-lite"/>
    </source>
</evidence>
<dbReference type="EMBL" id="LAFY01000559">
    <property type="protein sequence ID" value="KJX97062.1"/>
    <property type="molecule type" value="Genomic_DNA"/>
</dbReference>
<feature type="compositionally biased region" description="Basic residues" evidence="1">
    <location>
        <begin position="76"/>
        <end position="90"/>
    </location>
</feature>
<name>A0A0F4GJ25_9PEZI</name>
<feature type="signal peptide" evidence="2">
    <location>
        <begin position="1"/>
        <end position="19"/>
    </location>
</feature>
<reference evidence="4 5" key="1">
    <citation type="submission" date="2015-03" db="EMBL/GenBank/DDBJ databases">
        <title>RNA-seq based gene annotation and comparative genomics of four Zymoseptoria species reveal species-specific pathogenicity related genes and transposable element activity.</title>
        <authorList>
            <person name="Grandaubert J."/>
            <person name="Bhattacharyya A."/>
            <person name="Stukenbrock E.H."/>
        </authorList>
    </citation>
    <scope>NUCLEOTIDE SEQUENCE [LARGE SCALE GENOMIC DNA]</scope>
    <source>
        <strain evidence="4 5">Zb18110</strain>
    </source>
</reference>
<dbReference type="InterPro" id="IPR058645">
    <property type="entry name" value="NTF2-like_dom_7"/>
</dbReference>
<dbReference type="OrthoDB" id="5596743at2759"/>
<organism evidence="4 5">
    <name type="scientific">Zymoseptoria brevis</name>
    <dbReference type="NCBI Taxonomy" id="1047168"/>
    <lineage>
        <taxon>Eukaryota</taxon>
        <taxon>Fungi</taxon>
        <taxon>Dikarya</taxon>
        <taxon>Ascomycota</taxon>
        <taxon>Pezizomycotina</taxon>
        <taxon>Dothideomycetes</taxon>
        <taxon>Dothideomycetidae</taxon>
        <taxon>Mycosphaerellales</taxon>
        <taxon>Mycosphaerellaceae</taxon>
        <taxon>Zymoseptoria</taxon>
    </lineage>
</organism>
<evidence type="ECO:0000313" key="5">
    <source>
        <dbReference type="Proteomes" id="UP000033647"/>
    </source>
</evidence>
<evidence type="ECO:0000313" key="4">
    <source>
        <dbReference type="EMBL" id="KJX97062.1"/>
    </source>
</evidence>
<protein>
    <recommendedName>
        <fullName evidence="3">NTF2-like domain-containing protein</fullName>
    </recommendedName>
</protein>
<proteinExistence type="predicted"/>
<keyword evidence="5" id="KW-1185">Reference proteome</keyword>
<evidence type="ECO:0000256" key="2">
    <source>
        <dbReference type="SAM" id="SignalP"/>
    </source>
</evidence>
<feature type="domain" description="NTF2-like" evidence="3">
    <location>
        <begin position="97"/>
        <end position="247"/>
    </location>
</feature>
<accession>A0A0F4GJ25</accession>
<dbReference type="AlphaFoldDB" id="A0A0F4GJ25"/>
<feature type="chain" id="PRO_5002468476" description="NTF2-like domain-containing protein" evidence="2">
    <location>
        <begin position="20"/>
        <end position="264"/>
    </location>
</feature>
<dbReference type="PRINTS" id="PR01217">
    <property type="entry name" value="PRICHEXTENSN"/>
</dbReference>
<keyword evidence="2" id="KW-0732">Signal</keyword>
<feature type="region of interest" description="Disordered" evidence="1">
    <location>
        <begin position="25"/>
        <end position="97"/>
    </location>
</feature>
<gene>
    <name evidence="4" type="ORF">TI39_contig567g00001</name>
</gene>
<feature type="compositionally biased region" description="Pro residues" evidence="1">
    <location>
        <begin position="35"/>
        <end position="68"/>
    </location>
</feature>
<sequence>MRFTTAVLASATLFSSAYASPAPTGYLPAPTGSVPAPPAYAPPPPSYAPAPPSYAPAPPSYPPSPPAYTPSENGPKPRKGFGRWGKKHQHSYNPAPQCLSDEDADQGADIFRQLIQEYSDELALEALTEDFIDYTSAVNIIRNRGNEGPIVVNGISFGSRQEFMDAQGSQPQIPFDTLQVFHGCDHIAMRWQTLRSANGQPNEANNIPVVGNAIMETVPDTNNSYGFRIKVLYSEFNSAAWLVNNGVFTPTPIAKRDVDHIGML</sequence>